<sequence>MFGSCYNCLIVFKIKSTHVQKNMKAANKSPYTAAVKSGSPFYFPLNLKTPHTPVTQTIRQSPNLTSNFSISSIDLTTNNDGRTAHLHHRRRRIIPHRRFRIHHLNLRNLTEISNTSSLPSTARSKSSTSITYLIFFAISLVSFLFILNSLISITDALKSKDQTGVVLQFEVISIAALFFLFSVLGVLTSLRNSFQIPSPILNTLCLFGFVEEFFLFYIQKKDSDGIENRYYDLLLVPIFVCIVSTILELKTLKSNYSRLGRGIGLVLQGMWFVQMGVLFYSSSITDGCFMHEKSRGNFTIRCKGHPEFHRARAIATLQFNCHLAVLVCFIAGVYSLVSRKHGVSNELMQYKPLGAELQHVNHAQFTLDSDDDEDGNGNGKYEGNVVVDKDVSVVTDTVVNGYGSSHH</sequence>
<organism evidence="1 2">
    <name type="scientific">Smallanthus sonchifolius</name>
    <dbReference type="NCBI Taxonomy" id="185202"/>
    <lineage>
        <taxon>Eukaryota</taxon>
        <taxon>Viridiplantae</taxon>
        <taxon>Streptophyta</taxon>
        <taxon>Embryophyta</taxon>
        <taxon>Tracheophyta</taxon>
        <taxon>Spermatophyta</taxon>
        <taxon>Magnoliopsida</taxon>
        <taxon>eudicotyledons</taxon>
        <taxon>Gunneridae</taxon>
        <taxon>Pentapetalae</taxon>
        <taxon>asterids</taxon>
        <taxon>campanulids</taxon>
        <taxon>Asterales</taxon>
        <taxon>Asteraceae</taxon>
        <taxon>Asteroideae</taxon>
        <taxon>Heliantheae alliance</taxon>
        <taxon>Millerieae</taxon>
        <taxon>Smallanthus</taxon>
    </lineage>
</organism>
<reference evidence="2" key="1">
    <citation type="journal article" date="2022" name="Mol. Ecol. Resour.">
        <title>The genomes of chicory, endive, great burdock and yacon provide insights into Asteraceae palaeo-polyploidization history and plant inulin production.</title>
        <authorList>
            <person name="Fan W."/>
            <person name="Wang S."/>
            <person name="Wang H."/>
            <person name="Wang A."/>
            <person name="Jiang F."/>
            <person name="Liu H."/>
            <person name="Zhao H."/>
            <person name="Xu D."/>
            <person name="Zhang Y."/>
        </authorList>
    </citation>
    <scope>NUCLEOTIDE SEQUENCE [LARGE SCALE GENOMIC DNA]</scope>
    <source>
        <strain evidence="2">cv. Yunnan</strain>
    </source>
</reference>
<protein>
    <submittedName>
        <fullName evidence="1">Uncharacterized protein</fullName>
    </submittedName>
</protein>
<name>A0ACB9ATC7_9ASTR</name>
<dbReference type="EMBL" id="CM042041">
    <property type="protein sequence ID" value="KAI3713196.1"/>
    <property type="molecule type" value="Genomic_DNA"/>
</dbReference>
<keyword evidence="2" id="KW-1185">Reference proteome</keyword>
<reference evidence="1 2" key="2">
    <citation type="journal article" date="2022" name="Mol. Ecol. Resour.">
        <title>The genomes of chicory, endive, great burdock and yacon provide insights into Asteraceae paleo-polyploidization history and plant inulin production.</title>
        <authorList>
            <person name="Fan W."/>
            <person name="Wang S."/>
            <person name="Wang H."/>
            <person name="Wang A."/>
            <person name="Jiang F."/>
            <person name="Liu H."/>
            <person name="Zhao H."/>
            <person name="Xu D."/>
            <person name="Zhang Y."/>
        </authorList>
    </citation>
    <scope>NUCLEOTIDE SEQUENCE [LARGE SCALE GENOMIC DNA]</scope>
    <source>
        <strain evidence="2">cv. Yunnan</strain>
        <tissue evidence="1">Leaves</tissue>
    </source>
</reference>
<evidence type="ECO:0000313" key="1">
    <source>
        <dbReference type="EMBL" id="KAI3713196.1"/>
    </source>
</evidence>
<gene>
    <name evidence="1" type="ORF">L1987_71769</name>
</gene>
<evidence type="ECO:0000313" key="2">
    <source>
        <dbReference type="Proteomes" id="UP001056120"/>
    </source>
</evidence>
<proteinExistence type="predicted"/>
<comment type="caution">
    <text evidence="1">The sequence shown here is derived from an EMBL/GenBank/DDBJ whole genome shotgun (WGS) entry which is preliminary data.</text>
</comment>
<dbReference type="Proteomes" id="UP001056120">
    <property type="component" value="Linkage Group LG24"/>
</dbReference>
<accession>A0ACB9ATC7</accession>